<accession>A0A163WN40</accession>
<evidence type="ECO:0000256" key="3">
    <source>
        <dbReference type="PROSITE-ProRule" id="PRU00289"/>
    </source>
</evidence>
<feature type="domain" description="FtsK" evidence="6">
    <location>
        <begin position="209"/>
        <end position="399"/>
    </location>
</feature>
<keyword evidence="2 3" id="KW-0067">ATP-binding</keyword>
<name>A0A163WN40_9MYCO</name>
<evidence type="ECO:0000313" key="8">
    <source>
        <dbReference type="Proteomes" id="UP000077342"/>
    </source>
</evidence>
<dbReference type="SMART" id="SM00382">
    <property type="entry name" value="AAA"/>
    <property type="match status" value="1"/>
</dbReference>
<gene>
    <name evidence="7" type="ORF">A4G28_26560</name>
</gene>
<evidence type="ECO:0000259" key="6">
    <source>
        <dbReference type="PROSITE" id="PS50901"/>
    </source>
</evidence>
<dbReference type="AlphaFoldDB" id="A0A163WN40"/>
<dbReference type="InterPro" id="IPR002543">
    <property type="entry name" value="FtsK_dom"/>
</dbReference>
<dbReference type="Proteomes" id="UP000077342">
    <property type="component" value="Unassembled WGS sequence"/>
</dbReference>
<feature type="transmembrane region" description="Helical" evidence="5">
    <location>
        <begin position="34"/>
        <end position="55"/>
    </location>
</feature>
<keyword evidence="7" id="KW-0131">Cell cycle</keyword>
<organism evidence="7 8">
    <name type="scientific">Mycobacterium ostraviense</name>
    <dbReference type="NCBI Taxonomy" id="2738409"/>
    <lineage>
        <taxon>Bacteria</taxon>
        <taxon>Bacillati</taxon>
        <taxon>Actinomycetota</taxon>
        <taxon>Actinomycetes</taxon>
        <taxon>Mycobacteriales</taxon>
        <taxon>Mycobacteriaceae</taxon>
        <taxon>Mycobacterium</taxon>
    </lineage>
</organism>
<feature type="transmembrane region" description="Helical" evidence="5">
    <location>
        <begin position="62"/>
        <end position="80"/>
    </location>
</feature>
<dbReference type="EMBL" id="LWCI01000148">
    <property type="protein sequence ID" value="KZS58501.1"/>
    <property type="molecule type" value="Genomic_DNA"/>
</dbReference>
<dbReference type="InterPro" id="IPR027417">
    <property type="entry name" value="P-loop_NTPase"/>
</dbReference>
<dbReference type="InterPro" id="IPR003593">
    <property type="entry name" value="AAA+_ATPase"/>
</dbReference>
<evidence type="ECO:0000256" key="1">
    <source>
        <dbReference type="ARBA" id="ARBA00022741"/>
    </source>
</evidence>
<dbReference type="PANTHER" id="PTHR22683">
    <property type="entry name" value="SPORULATION PROTEIN RELATED"/>
    <property type="match status" value="1"/>
</dbReference>
<keyword evidence="1 3" id="KW-0547">Nucleotide-binding</keyword>
<comment type="caution">
    <text evidence="7">The sequence shown here is derived from an EMBL/GenBank/DDBJ whole genome shotgun (WGS) entry which is preliminary data.</text>
</comment>
<dbReference type="PROSITE" id="PS50901">
    <property type="entry name" value="FTSK"/>
    <property type="match status" value="1"/>
</dbReference>
<keyword evidence="5" id="KW-0472">Membrane</keyword>
<dbReference type="PATRIC" id="fig|1768.5.peg.1202"/>
<feature type="compositionally biased region" description="Basic residues" evidence="4">
    <location>
        <begin position="452"/>
        <end position="467"/>
    </location>
</feature>
<dbReference type="Pfam" id="PF01580">
    <property type="entry name" value="FtsK_SpoIIIE"/>
    <property type="match status" value="1"/>
</dbReference>
<dbReference type="GO" id="GO:0051301">
    <property type="term" value="P:cell division"/>
    <property type="evidence" value="ECO:0007669"/>
    <property type="project" value="UniProtKB-KW"/>
</dbReference>
<dbReference type="PANTHER" id="PTHR22683:SF41">
    <property type="entry name" value="DNA TRANSLOCASE FTSK"/>
    <property type="match status" value="1"/>
</dbReference>
<reference evidence="8" key="1">
    <citation type="submission" date="2016-04" db="EMBL/GenBank/DDBJ databases">
        <authorList>
            <person name="Strapagiel D."/>
            <person name="Borowka P."/>
            <person name="Marciniak B."/>
            <person name="Bakula Z."/>
            <person name="Van Ingen J."/>
            <person name="Safianowska A."/>
            <person name="Dziadek J."/>
            <person name="Jagielski T."/>
        </authorList>
    </citation>
    <scope>NUCLEOTIDE SEQUENCE [LARGE SCALE GENOMIC DNA]</scope>
    <source>
        <strain evidence="8">1010001458</strain>
    </source>
</reference>
<sequence>MALNNRNTNNTEQNNDDDWFGDLVMSLFTAAGYLLWWAALFPAISLPIIASLALGITHGPRAGLVCALAPSVAYAGWAWLDRGSFRGWVTEPVRRRWLTWSRYTRSWESTCTLHGLAARLGERTLTPTLRYVRIGRTTDVLAVRIVTGQSTADWHKQSDALAAAWRADRITIRATAPGELKITLMRGDVLAEPIGLPIPTAVTPVDLGAVPVGITETRHSWQLPLLGHHVLIAGATGAGKGSVLWSLIAGIAPAVKTGLVRLCVIDPKGGMELGAGAPMFTVFTHDATDTTLELLRQLVTVMHARANRLRGHTRLHTPTSAEPLFVVVIDEIAALTAYVTDRKVRTEIEQLLGLLLSQGRAVGISVVAAVQDPAKDTLPVRQLFTVRIGLRLTEATQTTMVLGQGARDAGAECDRIPDTAPGVGYMLIDGTAQPQRVRAFHVTDHDITTLARRFRRPTSRASSTRRPRATDAGHTSGEGNSEQR</sequence>
<dbReference type="Gene3D" id="3.40.50.300">
    <property type="entry name" value="P-loop containing nucleotide triphosphate hydrolases"/>
    <property type="match status" value="1"/>
</dbReference>
<dbReference type="GeneID" id="45764734"/>
<evidence type="ECO:0000313" key="7">
    <source>
        <dbReference type="EMBL" id="KZS58501.1"/>
    </source>
</evidence>
<dbReference type="GO" id="GO:0005524">
    <property type="term" value="F:ATP binding"/>
    <property type="evidence" value="ECO:0007669"/>
    <property type="project" value="UniProtKB-UniRule"/>
</dbReference>
<evidence type="ECO:0000256" key="4">
    <source>
        <dbReference type="SAM" id="MobiDB-lite"/>
    </source>
</evidence>
<keyword evidence="8" id="KW-1185">Reference proteome</keyword>
<dbReference type="InterPro" id="IPR050206">
    <property type="entry name" value="FtsK/SpoIIIE/SftA"/>
</dbReference>
<evidence type="ECO:0000256" key="5">
    <source>
        <dbReference type="SAM" id="Phobius"/>
    </source>
</evidence>
<dbReference type="RefSeq" id="WP_033720764.1">
    <property type="nucleotide sequence ID" value="NZ_LWCI01000148.1"/>
</dbReference>
<feature type="region of interest" description="Disordered" evidence="4">
    <location>
        <begin position="451"/>
        <end position="484"/>
    </location>
</feature>
<dbReference type="SUPFAM" id="SSF52540">
    <property type="entry name" value="P-loop containing nucleoside triphosphate hydrolases"/>
    <property type="match status" value="1"/>
</dbReference>
<protein>
    <submittedName>
        <fullName evidence="7">Cell division protein FtsK</fullName>
    </submittedName>
</protein>
<dbReference type="GO" id="GO:0003677">
    <property type="term" value="F:DNA binding"/>
    <property type="evidence" value="ECO:0007669"/>
    <property type="project" value="InterPro"/>
</dbReference>
<feature type="binding site" evidence="3">
    <location>
        <begin position="234"/>
        <end position="241"/>
    </location>
    <ligand>
        <name>ATP</name>
        <dbReference type="ChEBI" id="CHEBI:30616"/>
    </ligand>
</feature>
<dbReference type="SMR" id="A0A163WN40"/>
<keyword evidence="5" id="KW-0812">Transmembrane</keyword>
<keyword evidence="5" id="KW-1133">Transmembrane helix</keyword>
<proteinExistence type="predicted"/>
<keyword evidence="7" id="KW-0132">Cell division</keyword>
<evidence type="ECO:0000256" key="2">
    <source>
        <dbReference type="ARBA" id="ARBA00022840"/>
    </source>
</evidence>